<keyword evidence="3" id="KW-1185">Reference proteome</keyword>
<dbReference type="Gene3D" id="3.40.50.1820">
    <property type="entry name" value="alpha/beta hydrolase"/>
    <property type="match status" value="1"/>
</dbReference>
<protein>
    <recommendedName>
        <fullName evidence="1">AB hydrolase-1 domain-containing protein</fullName>
    </recommendedName>
</protein>
<evidence type="ECO:0000259" key="1">
    <source>
        <dbReference type="Pfam" id="PF00561"/>
    </source>
</evidence>
<reference evidence="3" key="1">
    <citation type="journal article" date="2019" name="Int. J. Syst. Evol. Microbiol.">
        <title>The Global Catalogue of Microorganisms (GCM) 10K type strain sequencing project: providing services to taxonomists for standard genome sequencing and annotation.</title>
        <authorList>
            <consortium name="The Broad Institute Genomics Platform"/>
            <consortium name="The Broad Institute Genome Sequencing Center for Infectious Disease"/>
            <person name="Wu L."/>
            <person name="Ma J."/>
        </authorList>
    </citation>
    <scope>NUCLEOTIDE SEQUENCE [LARGE SCALE GENOMIC DNA]</scope>
    <source>
        <strain evidence="3">JCM 6307</strain>
    </source>
</reference>
<comment type="caution">
    <text evidence="2">The sequence shown here is derived from an EMBL/GenBank/DDBJ whole genome shotgun (WGS) entry which is preliminary data.</text>
</comment>
<name>A0ABP5ZH05_9ACTN</name>
<gene>
    <name evidence="2" type="ORF">GCM10010406_37340</name>
</gene>
<dbReference type="SUPFAM" id="SSF53474">
    <property type="entry name" value="alpha/beta-Hydrolases"/>
    <property type="match status" value="1"/>
</dbReference>
<evidence type="ECO:0000313" key="3">
    <source>
        <dbReference type="Proteomes" id="UP001501358"/>
    </source>
</evidence>
<accession>A0ABP5ZH05</accession>
<dbReference type="Proteomes" id="UP001501358">
    <property type="component" value="Unassembled WGS sequence"/>
</dbReference>
<dbReference type="InterPro" id="IPR029058">
    <property type="entry name" value="AB_hydrolase_fold"/>
</dbReference>
<dbReference type="RefSeq" id="WP_344384337.1">
    <property type="nucleotide sequence ID" value="NZ_BAAATA010000023.1"/>
</dbReference>
<feature type="domain" description="AB hydrolase-1" evidence="1">
    <location>
        <begin position="114"/>
        <end position="155"/>
    </location>
</feature>
<organism evidence="2 3">
    <name type="scientific">Streptomyces thermolineatus</name>
    <dbReference type="NCBI Taxonomy" id="44033"/>
    <lineage>
        <taxon>Bacteria</taxon>
        <taxon>Bacillati</taxon>
        <taxon>Actinomycetota</taxon>
        <taxon>Actinomycetes</taxon>
        <taxon>Kitasatosporales</taxon>
        <taxon>Streptomycetaceae</taxon>
        <taxon>Streptomyces</taxon>
    </lineage>
</organism>
<evidence type="ECO:0000313" key="2">
    <source>
        <dbReference type="EMBL" id="GAA2497404.1"/>
    </source>
</evidence>
<proteinExistence type="predicted"/>
<dbReference type="Pfam" id="PF00561">
    <property type="entry name" value="Abhydrolase_1"/>
    <property type="match status" value="1"/>
</dbReference>
<dbReference type="InterPro" id="IPR000073">
    <property type="entry name" value="AB_hydrolase_1"/>
</dbReference>
<sequence>MPEEDRLPIVYVRGFAGDTAGINNVVEDPFYGFNEGSTHIRVGPDNRPVFHQFESPLLRLHLDEGYQILVRGGQEAYLDTHDHVPPASIWIHRFYDVCASTWESRPERFRLEEAALDLLRLIEKLRDRTGAPRVHLVAHSMGGLVCRCLLQKILPDLGRDPTDCVDKLFTYGTPHGGIAFDVGFGVLERVRDAIGINGAEIFGPRRMYEYLTPKAEFDPDGPPEDWSAREMPERAGAFPRRRVFCLVGTDPADYEVALGLAASAVGARSDGLVQIENAYVPGAHRAYVHRSHSGRYGLVNSEEGYQNLRRFLFGDRMVEAELVDHSLPTEEGEVSWQAELSLSVRGLPVVMDERLASHWCPVQIPAPPPGGTPDGRLPLATVFLDSDLSRPAGSSTMRYALHLRLLSLRERRGILRFGDHLEQVADFDDILVVDIPTGAGGPGVRAAWNSLIPGAIRDHEPSGTLLGDEDPRSGVWVGHVPLPPSADPILGGRARIRLSVTPWA</sequence>
<dbReference type="EMBL" id="BAAATA010000023">
    <property type="protein sequence ID" value="GAA2497404.1"/>
    <property type="molecule type" value="Genomic_DNA"/>
</dbReference>